<name>A0A6C2U0K4_PONDE</name>
<proteinExistence type="predicted"/>
<gene>
    <name evidence="1" type="ORF">PDESU_02009</name>
</gene>
<dbReference type="AlphaFoldDB" id="A0A6C2U0K4"/>
<evidence type="ECO:0000313" key="2">
    <source>
        <dbReference type="Proteomes" id="UP000366872"/>
    </source>
</evidence>
<organism evidence="1 2">
    <name type="scientific">Pontiella desulfatans</name>
    <dbReference type="NCBI Taxonomy" id="2750659"/>
    <lineage>
        <taxon>Bacteria</taxon>
        <taxon>Pseudomonadati</taxon>
        <taxon>Kiritimatiellota</taxon>
        <taxon>Kiritimatiellia</taxon>
        <taxon>Kiritimatiellales</taxon>
        <taxon>Pontiellaceae</taxon>
        <taxon>Pontiella</taxon>
    </lineage>
</organism>
<dbReference type="Proteomes" id="UP000366872">
    <property type="component" value="Unassembled WGS sequence"/>
</dbReference>
<dbReference type="RefSeq" id="WP_136079024.1">
    <property type="nucleotide sequence ID" value="NZ_CAAHFG010000001.1"/>
</dbReference>
<evidence type="ECO:0000313" key="1">
    <source>
        <dbReference type="EMBL" id="VGO13452.1"/>
    </source>
</evidence>
<sequence length="100" mass="11653">MLCPKCSCEMRIVALIDEREVIERILRYLSLWEEGTRLNPARAPPTGEWMMELFPEDPFPDYLATTVVTWQHGTGYGLRPLRERLRFRGRGGLSETRPIC</sequence>
<dbReference type="EMBL" id="CAAHFG010000001">
    <property type="protein sequence ID" value="VGO13452.1"/>
    <property type="molecule type" value="Genomic_DNA"/>
</dbReference>
<protein>
    <submittedName>
        <fullName evidence="1">Uncharacterized protein</fullName>
    </submittedName>
</protein>
<reference evidence="1 2" key="1">
    <citation type="submission" date="2019-04" db="EMBL/GenBank/DDBJ databases">
        <authorList>
            <person name="Van Vliet M D."/>
        </authorList>
    </citation>
    <scope>NUCLEOTIDE SEQUENCE [LARGE SCALE GENOMIC DNA]</scope>
    <source>
        <strain evidence="1 2">F1</strain>
    </source>
</reference>
<accession>A0A6C2U0K4</accession>
<keyword evidence="2" id="KW-1185">Reference proteome</keyword>